<evidence type="ECO:0000313" key="5">
    <source>
        <dbReference type="EMBL" id="TSJ47900.1"/>
    </source>
</evidence>
<sequence>MLKNKGLLILILFTVHFAVLSSAQNITLQGRINTKHFSINDYGSAGQIWTGLQSANGNVLFGNRQDILSFNGIEWSKIKTDSEKTQKNIQESCTETYVSKLYLASDDRVYVGRDNNFGYLDYSSKGELVYYPVFYGGLKNNIGQVWNIFELGDNSILFVAEKGLYVFKNGKAAALQLPVAFQELECKTSCRVLNGVLLTFQSKAEFKSRKENYLYYDVVNSKLKELKLPLSVHIKNIRGSFQIDNVWYIVDARSKVFSVSSTGANSQHWDSVPRSKFPCLSKYFVNTVTKAGNYLLVSTENDGLVIGDLSGKIIREYNLEDDLANLTINQSFFDNDFNLWLCLGNGIQFIETGSPLSYFHKNEGVTSQIETIDFNSGIPLIGTHNGIISPQRNESGTKLLPFGSLNEIIFDIETIKTRTGNKSMVIGYNGVFDLNTTTTKHVSASYQYAIAFEKNPKDPNSIYLTLEGGLAKLNLLPNGKWEYEELVGDAGGETVSLAYLHNNVFFSIRSKGVGIYNLATKKFKTVTIPSLSKEDQNNNFYVEEFKGQIFVGTANGMFVYNEKTGKIDPFEPAKVFKTKNYKNTIHRIINVNNEQLWVVIYQDKKDGKFENIFGWFEKRGSEWEWTAWPLTGLKNAGLVFAVEKNPLANEVWIGANDGLFILNLDAIRKNRNPFKVQIDRFEVNGKNFLYDVSKSKKPEGLNYSQNSFKLIFHANSFSCLGPTTFSYKLEGFSDQWSQWSPLNFANFEKIPEGTYTFKVKAKSAYGIESEVLTYEVIVFPPWYRTVWAYIFYVIVLIFLIYAVVQLSLQRVKSQNQKLELIVQERTKEIAEQNHQLEIQKEEITTKTMDILDSIHYAKRIQSTILPTTSRLNELFRQHFVFYRPKDIVSGDFYWAREVQGKVIFSAVDCTGHGVPGALVSIVGNNGLLRAINEFKLTEPNDILNKLREIVIDAFRAEGQSDVKDGMDIALCSIDQETGLLKFSGANNECVIIRNGEIIELKPNKQPIGQFIDAKPFTVEEFQLEHGDCVYLYTDGYVDQFGGDRLKKFKSRPFKALLATIYQMDMNEQYKEIQRTFDAWKHDVDQVDDVCVFAVKYIKHSHES</sequence>
<reference evidence="5 6" key="1">
    <citation type="submission" date="2019-07" db="EMBL/GenBank/DDBJ databases">
        <authorList>
            <person name="Huq M.A."/>
        </authorList>
    </citation>
    <scope>NUCLEOTIDE SEQUENCE [LARGE SCALE GENOMIC DNA]</scope>
    <source>
        <strain evidence="5 6">MAH-3</strain>
    </source>
</reference>
<dbReference type="InterPro" id="IPR011047">
    <property type="entry name" value="Quinoprotein_ADH-like_sf"/>
</dbReference>
<evidence type="ECO:0000256" key="1">
    <source>
        <dbReference type="ARBA" id="ARBA00022801"/>
    </source>
</evidence>
<dbReference type="InterPro" id="IPR052016">
    <property type="entry name" value="Bact_Sigma-Reg"/>
</dbReference>
<dbReference type="OrthoDB" id="1090267at2"/>
<feature type="domain" description="PPM-type phosphatase" evidence="4">
    <location>
        <begin position="870"/>
        <end position="1096"/>
    </location>
</feature>
<dbReference type="GO" id="GO:0016791">
    <property type="term" value="F:phosphatase activity"/>
    <property type="evidence" value="ECO:0007669"/>
    <property type="project" value="TreeGrafter"/>
</dbReference>
<dbReference type="InterPro" id="IPR001932">
    <property type="entry name" value="PPM-type_phosphatase-like_dom"/>
</dbReference>
<dbReference type="Gene3D" id="2.130.10.10">
    <property type="entry name" value="YVTN repeat-like/Quinoprotein amine dehydrogenase"/>
    <property type="match status" value="3"/>
</dbReference>
<evidence type="ECO:0000256" key="3">
    <source>
        <dbReference type="SAM" id="Phobius"/>
    </source>
</evidence>
<accession>A0A556N700</accession>
<dbReference type="SUPFAM" id="SSF50998">
    <property type="entry name" value="Quinoprotein alcohol dehydrogenase-like"/>
    <property type="match status" value="1"/>
</dbReference>
<keyword evidence="2" id="KW-0175">Coiled coil</keyword>
<comment type="caution">
    <text evidence="5">The sequence shown here is derived from an EMBL/GenBank/DDBJ whole genome shotgun (WGS) entry which is preliminary data.</text>
</comment>
<dbReference type="RefSeq" id="WP_144331435.1">
    <property type="nucleotide sequence ID" value="NZ_VLPL01000001.1"/>
</dbReference>
<dbReference type="InterPro" id="IPR036457">
    <property type="entry name" value="PPM-type-like_dom_sf"/>
</dbReference>
<dbReference type="Pfam" id="PF07495">
    <property type="entry name" value="Y_Y_Y"/>
    <property type="match status" value="1"/>
</dbReference>
<dbReference type="InterPro" id="IPR015943">
    <property type="entry name" value="WD40/YVTN_repeat-like_dom_sf"/>
</dbReference>
<evidence type="ECO:0000259" key="4">
    <source>
        <dbReference type="SMART" id="SM00331"/>
    </source>
</evidence>
<dbReference type="PANTHER" id="PTHR43156:SF9">
    <property type="entry name" value="HAMP DOMAIN-CONTAINING PROTEIN"/>
    <property type="match status" value="1"/>
</dbReference>
<dbReference type="Pfam" id="PF07228">
    <property type="entry name" value="SpoIIE"/>
    <property type="match status" value="1"/>
</dbReference>
<organism evidence="5 6">
    <name type="scientific">Fluviicola chungangensis</name>
    <dbReference type="NCBI Taxonomy" id="2597671"/>
    <lineage>
        <taxon>Bacteria</taxon>
        <taxon>Pseudomonadati</taxon>
        <taxon>Bacteroidota</taxon>
        <taxon>Flavobacteriia</taxon>
        <taxon>Flavobacteriales</taxon>
        <taxon>Crocinitomicaceae</taxon>
        <taxon>Fluviicola</taxon>
    </lineage>
</organism>
<keyword evidence="3" id="KW-0812">Transmembrane</keyword>
<feature type="coiled-coil region" evidence="2">
    <location>
        <begin position="808"/>
        <end position="842"/>
    </location>
</feature>
<dbReference type="Gene3D" id="2.60.40.10">
    <property type="entry name" value="Immunoglobulins"/>
    <property type="match status" value="1"/>
</dbReference>
<dbReference type="InterPro" id="IPR013783">
    <property type="entry name" value="Ig-like_fold"/>
</dbReference>
<dbReference type="InterPro" id="IPR011123">
    <property type="entry name" value="Y_Y_Y"/>
</dbReference>
<keyword evidence="1" id="KW-0378">Hydrolase</keyword>
<dbReference type="AlphaFoldDB" id="A0A556N700"/>
<dbReference type="PANTHER" id="PTHR43156">
    <property type="entry name" value="STAGE II SPORULATION PROTEIN E-RELATED"/>
    <property type="match status" value="1"/>
</dbReference>
<dbReference type="SMART" id="SM00331">
    <property type="entry name" value="PP2C_SIG"/>
    <property type="match status" value="1"/>
</dbReference>
<dbReference type="Gene3D" id="3.60.40.10">
    <property type="entry name" value="PPM-type phosphatase domain"/>
    <property type="match status" value="1"/>
</dbReference>
<keyword evidence="6" id="KW-1185">Reference proteome</keyword>
<evidence type="ECO:0000313" key="6">
    <source>
        <dbReference type="Proteomes" id="UP000316008"/>
    </source>
</evidence>
<dbReference type="EMBL" id="VLPL01000001">
    <property type="protein sequence ID" value="TSJ47900.1"/>
    <property type="molecule type" value="Genomic_DNA"/>
</dbReference>
<gene>
    <name evidence="5" type="ORF">FO442_01860</name>
</gene>
<name>A0A556N700_9FLAO</name>
<protein>
    <submittedName>
        <fullName evidence="5">SpoIIE family protein phosphatase</fullName>
    </submittedName>
</protein>
<keyword evidence="3" id="KW-1133">Transmembrane helix</keyword>
<proteinExistence type="predicted"/>
<dbReference type="Proteomes" id="UP000316008">
    <property type="component" value="Unassembled WGS sequence"/>
</dbReference>
<feature type="transmembrane region" description="Helical" evidence="3">
    <location>
        <begin position="786"/>
        <end position="808"/>
    </location>
</feature>
<keyword evidence="3" id="KW-0472">Membrane</keyword>
<evidence type="ECO:0000256" key="2">
    <source>
        <dbReference type="SAM" id="Coils"/>
    </source>
</evidence>